<evidence type="ECO:0000256" key="1">
    <source>
        <dbReference type="SAM" id="SignalP"/>
    </source>
</evidence>
<dbReference type="EMBL" id="HBGQ01093502">
    <property type="protein sequence ID" value="CAD9530924.1"/>
    <property type="molecule type" value="Transcribed_RNA"/>
</dbReference>
<accession>A0A7S2IW58</accession>
<dbReference type="AlphaFoldDB" id="A0A7S2IW58"/>
<sequence>MSTLLLALLAMLGCVQGTDDHTALLQAFVKEGEDMEGVFDPFKYAQNMLKLPHKPCDCLWWSDLYASKKVACGDALEANQTAGICKDFPFFEDSALFPIMSHPFCVNIDVSKNENKATKGTWCYVDSKCSSLNGGKQVNADVSYKVCSPLKDKSLGDISPNYLFSMGLYMQEKAIHEGKKKFGISFPTLAMAAYDWAGLPEHFISLKEQDIKVGRKAVVGASSEHETWQSNLQVMYKKEVWEVSTSPKCVSGCKGYLKYGVDNKWKFYFNNTD</sequence>
<name>A0A7S2IW58_9DINO</name>
<keyword evidence="1" id="KW-0732">Signal</keyword>
<evidence type="ECO:0000313" key="2">
    <source>
        <dbReference type="EMBL" id="CAD9530924.1"/>
    </source>
</evidence>
<feature type="chain" id="PRO_5031329074" evidence="1">
    <location>
        <begin position="18"/>
        <end position="273"/>
    </location>
</feature>
<gene>
    <name evidence="2" type="ORF">AAND1436_LOCUS44658</name>
</gene>
<feature type="signal peptide" evidence="1">
    <location>
        <begin position="1"/>
        <end position="17"/>
    </location>
</feature>
<proteinExistence type="predicted"/>
<organism evidence="2">
    <name type="scientific">Alexandrium andersonii</name>
    <dbReference type="NCBI Taxonomy" id="327968"/>
    <lineage>
        <taxon>Eukaryota</taxon>
        <taxon>Sar</taxon>
        <taxon>Alveolata</taxon>
        <taxon>Dinophyceae</taxon>
        <taxon>Gonyaulacales</taxon>
        <taxon>Pyrocystaceae</taxon>
        <taxon>Alexandrium</taxon>
    </lineage>
</organism>
<protein>
    <submittedName>
        <fullName evidence="2">Uncharacterized protein</fullName>
    </submittedName>
</protein>
<reference evidence="2" key="1">
    <citation type="submission" date="2021-01" db="EMBL/GenBank/DDBJ databases">
        <authorList>
            <person name="Corre E."/>
            <person name="Pelletier E."/>
            <person name="Niang G."/>
            <person name="Scheremetjew M."/>
            <person name="Finn R."/>
            <person name="Kale V."/>
            <person name="Holt S."/>
            <person name="Cochrane G."/>
            <person name="Meng A."/>
            <person name="Brown T."/>
            <person name="Cohen L."/>
        </authorList>
    </citation>
    <scope>NUCLEOTIDE SEQUENCE</scope>
    <source>
        <strain evidence="2">CCMP2222</strain>
    </source>
</reference>